<reference evidence="1" key="1">
    <citation type="journal article" date="2023" name="G3 (Bethesda)">
        <title>A reference genome for the long-term kleptoplast-retaining sea slug Elysia crispata morphotype clarki.</title>
        <authorList>
            <person name="Eastman K.E."/>
            <person name="Pendleton A.L."/>
            <person name="Shaikh M.A."/>
            <person name="Suttiyut T."/>
            <person name="Ogas R."/>
            <person name="Tomko P."/>
            <person name="Gavelis G."/>
            <person name="Widhalm J.R."/>
            <person name="Wisecaver J.H."/>
        </authorList>
    </citation>
    <scope>NUCLEOTIDE SEQUENCE</scope>
    <source>
        <strain evidence="1">ECLA1</strain>
    </source>
</reference>
<sequence length="177" mass="19694">MTLLCLADHSTVLSNFDLIGDLEELGPSVNISDKTCKQRSPIRHRRLSLKVLYAEGAKVCSEILNPGNVGLVEIYDVRHKTNLSACLSLGLVGSTLIQIMRHYQTCHLSFWPQSLRVLSGSRASPEPVLCQWSDHSVTLGRDNHPRQVTASALDSSYDPRFSHCNFSLIELARLTHV</sequence>
<organism evidence="1 2">
    <name type="scientific">Elysia crispata</name>
    <name type="common">lettuce slug</name>
    <dbReference type="NCBI Taxonomy" id="231223"/>
    <lineage>
        <taxon>Eukaryota</taxon>
        <taxon>Metazoa</taxon>
        <taxon>Spiralia</taxon>
        <taxon>Lophotrochozoa</taxon>
        <taxon>Mollusca</taxon>
        <taxon>Gastropoda</taxon>
        <taxon>Heterobranchia</taxon>
        <taxon>Euthyneura</taxon>
        <taxon>Panpulmonata</taxon>
        <taxon>Sacoglossa</taxon>
        <taxon>Placobranchoidea</taxon>
        <taxon>Plakobranchidae</taxon>
        <taxon>Elysia</taxon>
    </lineage>
</organism>
<dbReference type="Proteomes" id="UP001283361">
    <property type="component" value="Unassembled WGS sequence"/>
</dbReference>
<protein>
    <submittedName>
        <fullName evidence="1">Uncharacterized protein</fullName>
    </submittedName>
</protein>
<comment type="caution">
    <text evidence="1">The sequence shown here is derived from an EMBL/GenBank/DDBJ whole genome shotgun (WGS) entry which is preliminary data.</text>
</comment>
<gene>
    <name evidence="1" type="ORF">RRG08_035206</name>
</gene>
<name>A0AAE0ZMZ3_9GAST</name>
<proteinExistence type="predicted"/>
<keyword evidence="2" id="KW-1185">Reference proteome</keyword>
<dbReference type="EMBL" id="JAWDGP010003655">
    <property type="protein sequence ID" value="KAK3772165.1"/>
    <property type="molecule type" value="Genomic_DNA"/>
</dbReference>
<evidence type="ECO:0000313" key="2">
    <source>
        <dbReference type="Proteomes" id="UP001283361"/>
    </source>
</evidence>
<dbReference type="AlphaFoldDB" id="A0AAE0ZMZ3"/>
<evidence type="ECO:0000313" key="1">
    <source>
        <dbReference type="EMBL" id="KAK3772165.1"/>
    </source>
</evidence>
<accession>A0AAE0ZMZ3</accession>